<dbReference type="CDD" id="cd19920">
    <property type="entry name" value="REC_PA4781-like"/>
    <property type="match status" value="1"/>
</dbReference>
<evidence type="ECO:0000313" key="4">
    <source>
        <dbReference type="EMBL" id="EIC23572.1"/>
    </source>
</evidence>
<dbReference type="STRING" id="631362.Thi970DRAFT_01244"/>
<dbReference type="PANTHER" id="PTHR45228:SF5">
    <property type="entry name" value="CYCLIC DI-GMP PHOSPHODIESTERASE VC_1348-RELATED"/>
    <property type="match status" value="1"/>
</dbReference>
<dbReference type="EMBL" id="JH603168">
    <property type="protein sequence ID" value="EIC23572.1"/>
    <property type="molecule type" value="Genomic_DNA"/>
</dbReference>
<organism evidence="4 5">
    <name type="scientific">Thiorhodovibrio frisius</name>
    <dbReference type="NCBI Taxonomy" id="631362"/>
    <lineage>
        <taxon>Bacteria</taxon>
        <taxon>Pseudomonadati</taxon>
        <taxon>Pseudomonadota</taxon>
        <taxon>Gammaproteobacteria</taxon>
        <taxon>Chromatiales</taxon>
        <taxon>Chromatiaceae</taxon>
        <taxon>Thiorhodovibrio</taxon>
    </lineage>
</organism>
<dbReference type="InterPro" id="IPR003607">
    <property type="entry name" value="HD/PDEase_dom"/>
</dbReference>
<dbReference type="GO" id="GO:0000160">
    <property type="term" value="P:phosphorelay signal transduction system"/>
    <property type="evidence" value="ECO:0007669"/>
    <property type="project" value="InterPro"/>
</dbReference>
<dbReference type="eggNOG" id="COG3437">
    <property type="taxonomic scope" value="Bacteria"/>
</dbReference>
<dbReference type="InterPro" id="IPR037522">
    <property type="entry name" value="HD_GYP_dom"/>
</dbReference>
<dbReference type="HOGENOM" id="CLU_000445_92_10_6"/>
<dbReference type="InterPro" id="IPR052020">
    <property type="entry name" value="Cyclic_di-GMP/3'3'-cGAMP_PDE"/>
</dbReference>
<dbReference type="Pfam" id="PF13487">
    <property type="entry name" value="HD_5"/>
    <property type="match status" value="1"/>
</dbReference>
<feature type="domain" description="Response regulatory" evidence="2">
    <location>
        <begin position="8"/>
        <end position="124"/>
    </location>
</feature>
<keyword evidence="1" id="KW-0597">Phosphoprotein</keyword>
<protein>
    <submittedName>
        <fullName evidence="4">Response regulator containing a CheY-like receiver domain and an HD-GYP domain</fullName>
    </submittedName>
</protein>
<dbReference type="InterPro" id="IPR001789">
    <property type="entry name" value="Sig_transdc_resp-reg_receiver"/>
</dbReference>
<dbReference type="SUPFAM" id="SSF109604">
    <property type="entry name" value="HD-domain/PDEase-like"/>
    <property type="match status" value="1"/>
</dbReference>
<dbReference type="GO" id="GO:0008081">
    <property type="term" value="F:phosphoric diester hydrolase activity"/>
    <property type="evidence" value="ECO:0007669"/>
    <property type="project" value="UniProtKB-ARBA"/>
</dbReference>
<accession>H8YYP6</accession>
<dbReference type="RefSeq" id="WP_009147655.1">
    <property type="nucleotide sequence ID" value="NZ_CP121471.1"/>
</dbReference>
<dbReference type="InterPro" id="IPR011006">
    <property type="entry name" value="CheY-like_superfamily"/>
</dbReference>
<dbReference type="SMART" id="SM00448">
    <property type="entry name" value="REC"/>
    <property type="match status" value="1"/>
</dbReference>
<sequence>MNQAATASILIVDDNQENIDVLKGMLSGHYGIRVATSGRLALKIARSGKPPDLILLDVMMPEMDGYEVCQQLKADERTQSIPVIFVTALSDADDETRGLELGAVDYLIKPLNAAITMARIKTHLMLNDRSRLLQELVDDQTQCLVHKTLELEASRLEILRRLGRAGEYRDNETGLHVIRLSHYVQLLAKAAELPGETVERIMSASLLHDIGKIAIPDRILLKPGKLTEEEFEVIKTHTTIGAEIIGEHPHPLIRMARDIAVTHHEKWNGKGYPLGLAGTEIPLHGRMTAIADIFDALTSVRPYKEAWSLDKALDVIAKEAGNALDPELVALFLGLRPQIESVKETFADGAAGAD</sequence>
<dbReference type="AlphaFoldDB" id="H8YYP6"/>
<dbReference type="Proteomes" id="UP000002964">
    <property type="component" value="Unassembled WGS sequence"/>
</dbReference>
<dbReference type="Pfam" id="PF00072">
    <property type="entry name" value="Response_reg"/>
    <property type="match status" value="1"/>
</dbReference>
<dbReference type="Gene3D" id="3.40.50.2300">
    <property type="match status" value="1"/>
</dbReference>
<dbReference type="PROSITE" id="PS50110">
    <property type="entry name" value="RESPONSE_REGULATORY"/>
    <property type="match status" value="1"/>
</dbReference>
<dbReference type="Gene3D" id="1.10.3210.10">
    <property type="entry name" value="Hypothetical protein af1432"/>
    <property type="match status" value="1"/>
</dbReference>
<gene>
    <name evidence="4" type="ORF">Thi970DRAFT_01244</name>
</gene>
<proteinExistence type="predicted"/>
<keyword evidence="5" id="KW-1185">Reference proteome</keyword>
<dbReference type="SUPFAM" id="SSF52172">
    <property type="entry name" value="CheY-like"/>
    <property type="match status" value="1"/>
</dbReference>
<feature type="domain" description="HD-GYP" evidence="3">
    <location>
        <begin position="151"/>
        <end position="348"/>
    </location>
</feature>
<dbReference type="CDD" id="cd00077">
    <property type="entry name" value="HDc"/>
    <property type="match status" value="1"/>
</dbReference>
<reference evidence="4 5" key="2">
    <citation type="submission" date="2011-11" db="EMBL/GenBank/DDBJ databases">
        <authorList>
            <consortium name="US DOE Joint Genome Institute"/>
            <person name="Lucas S."/>
            <person name="Han J."/>
            <person name="Lapidus A."/>
            <person name="Cheng J.-F."/>
            <person name="Goodwin L."/>
            <person name="Pitluck S."/>
            <person name="Peters L."/>
            <person name="Ovchinnikova G."/>
            <person name="Zhang X."/>
            <person name="Detter J.C."/>
            <person name="Han C."/>
            <person name="Tapia R."/>
            <person name="Land M."/>
            <person name="Hauser L."/>
            <person name="Kyrpides N."/>
            <person name="Ivanova N."/>
            <person name="Pagani I."/>
            <person name="Vogl K."/>
            <person name="Liu Z."/>
            <person name="Overmann J."/>
            <person name="Frigaard N.-U."/>
            <person name="Bryant D."/>
            <person name="Woyke T."/>
        </authorList>
    </citation>
    <scope>NUCLEOTIDE SEQUENCE [LARGE SCALE GENOMIC DNA]</scope>
    <source>
        <strain evidence="4 5">970</strain>
    </source>
</reference>
<evidence type="ECO:0000313" key="5">
    <source>
        <dbReference type="Proteomes" id="UP000002964"/>
    </source>
</evidence>
<evidence type="ECO:0000259" key="3">
    <source>
        <dbReference type="PROSITE" id="PS51832"/>
    </source>
</evidence>
<dbReference type="PROSITE" id="PS51832">
    <property type="entry name" value="HD_GYP"/>
    <property type="match status" value="1"/>
</dbReference>
<evidence type="ECO:0000256" key="1">
    <source>
        <dbReference type="PROSITE-ProRule" id="PRU00169"/>
    </source>
</evidence>
<dbReference type="PANTHER" id="PTHR45228">
    <property type="entry name" value="CYCLIC DI-GMP PHOSPHODIESTERASE TM_0186-RELATED"/>
    <property type="match status" value="1"/>
</dbReference>
<feature type="modified residue" description="4-aspartylphosphate" evidence="1">
    <location>
        <position position="57"/>
    </location>
</feature>
<name>H8YYP6_9GAMM</name>
<reference evidence="5" key="1">
    <citation type="submission" date="2011-06" db="EMBL/GenBank/DDBJ databases">
        <authorList>
            <consortium name="US DOE Joint Genome Institute (JGI-PGF)"/>
            <person name="Lucas S."/>
            <person name="Han J."/>
            <person name="Lapidus A."/>
            <person name="Cheng J.-F."/>
            <person name="Goodwin L."/>
            <person name="Pitluck S."/>
            <person name="Peters L."/>
            <person name="Land M.L."/>
            <person name="Hauser L."/>
            <person name="Vogl K."/>
            <person name="Liu Z."/>
            <person name="Overmann J."/>
            <person name="Frigaard N.-U."/>
            <person name="Bryant D.A."/>
            <person name="Woyke T.J."/>
        </authorList>
    </citation>
    <scope>NUCLEOTIDE SEQUENCE [LARGE SCALE GENOMIC DNA]</scope>
    <source>
        <strain evidence="5">970</strain>
    </source>
</reference>
<dbReference type="SMART" id="SM00471">
    <property type="entry name" value="HDc"/>
    <property type="match status" value="1"/>
</dbReference>
<evidence type="ECO:0000259" key="2">
    <source>
        <dbReference type="PROSITE" id="PS50110"/>
    </source>
</evidence>